<reference evidence="11 12" key="1">
    <citation type="submission" date="2015-07" db="EMBL/GenBank/DDBJ databases">
        <title>The genome of Habropoda laboriosa.</title>
        <authorList>
            <person name="Pan H."/>
            <person name="Kapheim K."/>
        </authorList>
    </citation>
    <scope>NUCLEOTIDE SEQUENCE [LARGE SCALE GENOMIC DNA]</scope>
    <source>
        <strain evidence="11">0110345459</strain>
    </source>
</reference>
<feature type="transmembrane region" description="Helical" evidence="9">
    <location>
        <begin position="69"/>
        <end position="89"/>
    </location>
</feature>
<evidence type="ECO:0000256" key="4">
    <source>
        <dbReference type="ARBA" id="ARBA00022989"/>
    </source>
</evidence>
<keyword evidence="8" id="KW-0807">Transducer</keyword>
<dbReference type="SUPFAM" id="SSF81321">
    <property type="entry name" value="Family A G protein-coupled receptor-like"/>
    <property type="match status" value="1"/>
</dbReference>
<dbReference type="GO" id="GO:0005886">
    <property type="term" value="C:plasma membrane"/>
    <property type="evidence" value="ECO:0007669"/>
    <property type="project" value="TreeGrafter"/>
</dbReference>
<keyword evidence="3 9" id="KW-0812">Transmembrane</keyword>
<keyword evidence="5" id="KW-0297">G-protein coupled receptor</keyword>
<evidence type="ECO:0000256" key="2">
    <source>
        <dbReference type="ARBA" id="ARBA00010663"/>
    </source>
</evidence>
<dbReference type="Proteomes" id="UP000053825">
    <property type="component" value="Unassembled WGS sequence"/>
</dbReference>
<keyword evidence="7 11" id="KW-0675">Receptor</keyword>
<dbReference type="STRING" id="597456.A0A0L7QK68"/>
<evidence type="ECO:0000256" key="9">
    <source>
        <dbReference type="SAM" id="Phobius"/>
    </source>
</evidence>
<evidence type="ECO:0000256" key="5">
    <source>
        <dbReference type="ARBA" id="ARBA00023040"/>
    </source>
</evidence>
<feature type="domain" description="G-protein coupled receptors family 1 profile" evidence="10">
    <location>
        <begin position="1"/>
        <end position="104"/>
    </location>
</feature>
<evidence type="ECO:0000256" key="1">
    <source>
        <dbReference type="ARBA" id="ARBA00004141"/>
    </source>
</evidence>
<feature type="non-terminal residue" evidence="11">
    <location>
        <position position="1"/>
    </location>
</feature>
<evidence type="ECO:0000256" key="3">
    <source>
        <dbReference type="ARBA" id="ARBA00022692"/>
    </source>
</evidence>
<comment type="subcellular location">
    <subcellularLocation>
        <location evidence="1">Membrane</location>
        <topology evidence="1">Multi-pass membrane protein</topology>
    </subcellularLocation>
</comment>
<dbReference type="Gene3D" id="1.20.1070.10">
    <property type="entry name" value="Rhodopsin 7-helix transmembrane proteins"/>
    <property type="match status" value="1"/>
</dbReference>
<dbReference type="InterPro" id="IPR000276">
    <property type="entry name" value="GPCR_Rhodpsn"/>
</dbReference>
<protein>
    <submittedName>
        <fullName evidence="11">Neuromedin-B receptor</fullName>
    </submittedName>
</protein>
<dbReference type="PANTHER" id="PTHR45695:SF26">
    <property type="entry name" value="NEUROPEPTIDE CCHAMIDE-1 RECEPTOR"/>
    <property type="match status" value="1"/>
</dbReference>
<evidence type="ECO:0000256" key="7">
    <source>
        <dbReference type="ARBA" id="ARBA00023170"/>
    </source>
</evidence>
<keyword evidence="12" id="KW-1185">Reference proteome</keyword>
<sequence length="104" mass="11590">VIVTCVPFTSLLYTIESWPWGLEVCTLKEFTQDVSIGVSVFTLTALLVERYRAIVNPIRRHVAGLRATSFTKLKVILIWVLAIILAIRVDRTCCAVTRVIGSAL</sequence>
<gene>
    <name evidence="11" type="ORF">WH47_00967</name>
</gene>
<dbReference type="EMBL" id="KQ415006">
    <property type="protein sequence ID" value="KOC58955.1"/>
    <property type="molecule type" value="Genomic_DNA"/>
</dbReference>
<organism evidence="11 12">
    <name type="scientific">Habropoda laboriosa</name>
    <dbReference type="NCBI Taxonomy" id="597456"/>
    <lineage>
        <taxon>Eukaryota</taxon>
        <taxon>Metazoa</taxon>
        <taxon>Ecdysozoa</taxon>
        <taxon>Arthropoda</taxon>
        <taxon>Hexapoda</taxon>
        <taxon>Insecta</taxon>
        <taxon>Pterygota</taxon>
        <taxon>Neoptera</taxon>
        <taxon>Endopterygota</taxon>
        <taxon>Hymenoptera</taxon>
        <taxon>Apocrita</taxon>
        <taxon>Aculeata</taxon>
        <taxon>Apoidea</taxon>
        <taxon>Anthophila</taxon>
        <taxon>Apidae</taxon>
        <taxon>Habropoda</taxon>
    </lineage>
</organism>
<comment type="similarity">
    <text evidence="2">Belongs to the G-protein coupled receptor 1 family.</text>
</comment>
<evidence type="ECO:0000313" key="11">
    <source>
        <dbReference type="EMBL" id="KOC58955.1"/>
    </source>
</evidence>
<evidence type="ECO:0000256" key="6">
    <source>
        <dbReference type="ARBA" id="ARBA00023136"/>
    </source>
</evidence>
<evidence type="ECO:0000256" key="8">
    <source>
        <dbReference type="ARBA" id="ARBA00023224"/>
    </source>
</evidence>
<evidence type="ECO:0000259" key="10">
    <source>
        <dbReference type="PROSITE" id="PS50262"/>
    </source>
</evidence>
<dbReference type="Pfam" id="PF00001">
    <property type="entry name" value="7tm_1"/>
    <property type="match status" value="1"/>
</dbReference>
<dbReference type="InterPro" id="IPR017452">
    <property type="entry name" value="GPCR_Rhodpsn_7TM"/>
</dbReference>
<dbReference type="GO" id="GO:0008188">
    <property type="term" value="F:neuropeptide receptor activity"/>
    <property type="evidence" value="ECO:0007669"/>
    <property type="project" value="TreeGrafter"/>
</dbReference>
<dbReference type="AlphaFoldDB" id="A0A0L7QK68"/>
<keyword evidence="4 9" id="KW-1133">Transmembrane helix</keyword>
<dbReference type="OrthoDB" id="10049706at2759"/>
<dbReference type="PANTHER" id="PTHR45695">
    <property type="entry name" value="LEUCOKININ RECEPTOR-RELATED"/>
    <property type="match status" value="1"/>
</dbReference>
<keyword evidence="6 9" id="KW-0472">Membrane</keyword>
<accession>A0A0L7QK68</accession>
<dbReference type="PROSITE" id="PS50262">
    <property type="entry name" value="G_PROTEIN_RECEP_F1_2"/>
    <property type="match status" value="1"/>
</dbReference>
<name>A0A0L7QK68_9HYME</name>
<evidence type="ECO:0000313" key="12">
    <source>
        <dbReference type="Proteomes" id="UP000053825"/>
    </source>
</evidence>
<proteinExistence type="inferred from homology"/>